<keyword evidence="2" id="KW-0963">Cytoplasm</keyword>
<dbReference type="GO" id="GO:0005737">
    <property type="term" value="C:cytoplasm"/>
    <property type="evidence" value="ECO:0007669"/>
    <property type="project" value="UniProtKB-SubCell"/>
</dbReference>
<keyword evidence="7" id="KW-1185">Reference proteome</keyword>
<dbReference type="InterPro" id="IPR029058">
    <property type="entry name" value="AB_hydrolase_fold"/>
</dbReference>
<dbReference type="SUPFAM" id="SSF53474">
    <property type="entry name" value="alpha/beta-Hydrolases"/>
    <property type="match status" value="1"/>
</dbReference>
<dbReference type="SUPFAM" id="SSF81296">
    <property type="entry name" value="E set domains"/>
    <property type="match status" value="1"/>
</dbReference>
<evidence type="ECO:0000256" key="1">
    <source>
        <dbReference type="ARBA" id="ARBA00004496"/>
    </source>
</evidence>
<dbReference type="AlphaFoldDB" id="A0A372M487"/>
<dbReference type="InterPro" id="IPR050583">
    <property type="entry name" value="Mycobacterial_A85_antigen"/>
</dbReference>
<evidence type="ECO:0000256" key="4">
    <source>
        <dbReference type="ARBA" id="ARBA00024201"/>
    </source>
</evidence>
<accession>A0A372M487</accession>
<dbReference type="Proteomes" id="UP000263094">
    <property type="component" value="Unassembled WGS sequence"/>
</dbReference>
<dbReference type="Gene3D" id="3.40.50.1820">
    <property type="entry name" value="alpha/beta hydrolase"/>
    <property type="match status" value="1"/>
</dbReference>
<keyword evidence="3" id="KW-0378">Hydrolase</keyword>
<dbReference type="GO" id="GO:0008849">
    <property type="term" value="F:enterochelin esterase activity"/>
    <property type="evidence" value="ECO:0007669"/>
    <property type="project" value="InterPro"/>
</dbReference>
<evidence type="ECO:0000256" key="3">
    <source>
        <dbReference type="ARBA" id="ARBA00022801"/>
    </source>
</evidence>
<gene>
    <name evidence="6" type="ORF">DY218_16115</name>
</gene>
<dbReference type="PANTHER" id="PTHR48098">
    <property type="entry name" value="ENTEROCHELIN ESTERASE-RELATED"/>
    <property type="match status" value="1"/>
</dbReference>
<dbReference type="InterPro" id="IPR000801">
    <property type="entry name" value="Esterase-like"/>
</dbReference>
<comment type="similarity">
    <text evidence="4">Belongs to the Fes family.</text>
</comment>
<name>A0A372M487_9ACTN</name>
<evidence type="ECO:0000256" key="2">
    <source>
        <dbReference type="ARBA" id="ARBA00022490"/>
    </source>
</evidence>
<feature type="domain" description="Enterochelin esterase N-terminal" evidence="5">
    <location>
        <begin position="71"/>
        <end position="187"/>
    </location>
</feature>
<dbReference type="Pfam" id="PF11806">
    <property type="entry name" value="Enterochelin_N"/>
    <property type="match status" value="1"/>
</dbReference>
<evidence type="ECO:0000313" key="7">
    <source>
        <dbReference type="Proteomes" id="UP000263094"/>
    </source>
</evidence>
<dbReference type="PANTHER" id="PTHR48098:SF3">
    <property type="entry name" value="IRON(III) ENTEROBACTIN ESTERASE"/>
    <property type="match status" value="1"/>
</dbReference>
<dbReference type="InterPro" id="IPR014756">
    <property type="entry name" value="Ig_E-set"/>
</dbReference>
<dbReference type="GO" id="GO:0005506">
    <property type="term" value="F:iron ion binding"/>
    <property type="evidence" value="ECO:0007669"/>
    <property type="project" value="InterPro"/>
</dbReference>
<dbReference type="InterPro" id="IPR013783">
    <property type="entry name" value="Ig-like_fold"/>
</dbReference>
<dbReference type="Pfam" id="PF00756">
    <property type="entry name" value="Esterase"/>
    <property type="match status" value="1"/>
</dbReference>
<dbReference type="InterPro" id="IPR021764">
    <property type="entry name" value="Enterochelin_esterase_N"/>
</dbReference>
<proteinExistence type="inferred from homology"/>
<dbReference type="GO" id="GO:0006826">
    <property type="term" value="P:iron ion transport"/>
    <property type="evidence" value="ECO:0007669"/>
    <property type="project" value="InterPro"/>
</dbReference>
<comment type="caution">
    <text evidence="6">The sequence shown here is derived from an EMBL/GenBank/DDBJ whole genome shotgun (WGS) entry which is preliminary data.</text>
</comment>
<dbReference type="NCBIfam" id="NF007758">
    <property type="entry name" value="PRK10439.1"/>
    <property type="match status" value="1"/>
</dbReference>
<dbReference type="OrthoDB" id="9775130at2"/>
<organism evidence="6 7">
    <name type="scientific">Streptomyces triticagri</name>
    <dbReference type="NCBI Taxonomy" id="2293568"/>
    <lineage>
        <taxon>Bacteria</taxon>
        <taxon>Bacillati</taxon>
        <taxon>Actinomycetota</taxon>
        <taxon>Actinomycetes</taxon>
        <taxon>Kitasatosporales</taxon>
        <taxon>Streptomycetaceae</taxon>
        <taxon>Streptomyces</taxon>
    </lineage>
</organism>
<evidence type="ECO:0000259" key="5">
    <source>
        <dbReference type="Pfam" id="PF11806"/>
    </source>
</evidence>
<sequence length="437" mass="47514">MTSPAPPQDGTGLAAEVPRTLTSPAVERLIARIEHASPGERAAAVAEFTRHARENGTPLVEPLPDDPGHCAVTFLWFGHRATRRVLLLANRLIDRDHLAGSLLHRVPDTDIWHLCLRLPSEHRGSYQLVADISPGPPPASADEVQNRLRALSRHGEADPLNPHTIPSRWRDAASSVFALPDAPPQPWAERRSGIERGRVERHRQRSAALGAERDVWVYLPPGAAPAGGLPVLVLCDGDMWFGELGLQDTLDALIADRAVPPFAVLAPDAVDNRTRWSELGARDSYVRFLADELLPWAAGRWGITTDPSRTLVSGQSLGAMTALYAGHVRPDRFGHVLAQSASLWWRPGLAPGVPKTADGAVPWLVGLVADAEPRPVTVRLDVGRHEGEMVRQSRALRDALLAKGRSVRLTEYHGGHDYACWRGSLADGLVEVLGTYG</sequence>
<comment type="subcellular location">
    <subcellularLocation>
        <location evidence="1">Cytoplasm</location>
    </subcellularLocation>
</comment>
<dbReference type="Gene3D" id="2.60.40.10">
    <property type="entry name" value="Immunoglobulins"/>
    <property type="match status" value="1"/>
</dbReference>
<dbReference type="RefSeq" id="WP_128556721.1">
    <property type="nucleotide sequence ID" value="NZ_QUAK01000087.1"/>
</dbReference>
<dbReference type="EMBL" id="QUAK01000087">
    <property type="protein sequence ID" value="RFU85619.1"/>
    <property type="molecule type" value="Genomic_DNA"/>
</dbReference>
<dbReference type="GO" id="GO:0005975">
    <property type="term" value="P:carbohydrate metabolic process"/>
    <property type="evidence" value="ECO:0007669"/>
    <property type="project" value="UniProtKB-ARBA"/>
</dbReference>
<protein>
    <submittedName>
        <fullName evidence="6">Enterochelin esterase</fullName>
    </submittedName>
</protein>
<evidence type="ECO:0000313" key="6">
    <source>
        <dbReference type="EMBL" id="RFU85619.1"/>
    </source>
</evidence>
<reference evidence="6 7" key="1">
    <citation type="submission" date="2018-08" db="EMBL/GenBank/DDBJ databases">
        <title>Isolation, diversity and antifungal activity of Actinobacteria from wheat.</title>
        <authorList>
            <person name="Han C."/>
        </authorList>
    </citation>
    <scope>NUCLEOTIDE SEQUENCE [LARGE SCALE GENOMIC DNA]</scope>
    <source>
        <strain evidence="6 7">NEAU-YY421</strain>
    </source>
</reference>